<comment type="caution">
    <text evidence="1">The sequence shown here is derived from an EMBL/GenBank/DDBJ whole genome shotgun (WGS) entry which is preliminary data.</text>
</comment>
<dbReference type="AlphaFoldDB" id="A0A8J4A1Z0"/>
<sequence>MCDEVSAAGLVCVRFHEPDLRGALTAAALEPAARRFVSHLPRALSASLPVVKGGET</sequence>
<accession>A0A8J4A1Z0</accession>
<protein>
    <submittedName>
        <fullName evidence="1">Uncharacterized protein</fullName>
    </submittedName>
</protein>
<name>A0A8J4A1Z0_9ACTN</name>
<proteinExistence type="predicted"/>
<keyword evidence="2" id="KW-1185">Reference proteome</keyword>
<gene>
    <name evidence="1" type="ORF">Voc01_072770</name>
</gene>
<evidence type="ECO:0000313" key="1">
    <source>
        <dbReference type="EMBL" id="GIJ72360.1"/>
    </source>
</evidence>
<reference evidence="1" key="1">
    <citation type="submission" date="2021-01" db="EMBL/GenBank/DDBJ databases">
        <title>Whole genome shotgun sequence of Virgisporangium ochraceum NBRC 16418.</title>
        <authorList>
            <person name="Komaki H."/>
            <person name="Tamura T."/>
        </authorList>
    </citation>
    <scope>NUCLEOTIDE SEQUENCE</scope>
    <source>
        <strain evidence="1">NBRC 16418</strain>
    </source>
</reference>
<dbReference type="EMBL" id="BOPH01000098">
    <property type="protein sequence ID" value="GIJ72360.1"/>
    <property type="molecule type" value="Genomic_DNA"/>
</dbReference>
<organism evidence="1 2">
    <name type="scientific">Virgisporangium ochraceum</name>
    <dbReference type="NCBI Taxonomy" id="65505"/>
    <lineage>
        <taxon>Bacteria</taxon>
        <taxon>Bacillati</taxon>
        <taxon>Actinomycetota</taxon>
        <taxon>Actinomycetes</taxon>
        <taxon>Micromonosporales</taxon>
        <taxon>Micromonosporaceae</taxon>
        <taxon>Virgisporangium</taxon>
    </lineage>
</organism>
<evidence type="ECO:0000313" key="2">
    <source>
        <dbReference type="Proteomes" id="UP000635606"/>
    </source>
</evidence>
<dbReference type="Proteomes" id="UP000635606">
    <property type="component" value="Unassembled WGS sequence"/>
</dbReference>